<evidence type="ECO:0000313" key="14">
    <source>
        <dbReference type="EMBL" id="AKZ64365.1"/>
    </source>
</evidence>
<organism evidence="14 15">
    <name type="scientific">Herbaspirillum hiltneri N3</name>
    <dbReference type="NCBI Taxonomy" id="1262470"/>
    <lineage>
        <taxon>Bacteria</taxon>
        <taxon>Pseudomonadati</taxon>
        <taxon>Pseudomonadota</taxon>
        <taxon>Betaproteobacteria</taxon>
        <taxon>Burkholderiales</taxon>
        <taxon>Oxalobacteraceae</taxon>
        <taxon>Herbaspirillum</taxon>
    </lineage>
</organism>
<feature type="binding site" evidence="12">
    <location>
        <position position="286"/>
    </location>
    <ligand>
        <name>K(+)</name>
        <dbReference type="ChEBI" id="CHEBI:29103"/>
    </ligand>
</feature>
<comment type="subunit">
    <text evidence="12">Homodimer.</text>
</comment>
<feature type="binding site" evidence="12">
    <location>
        <position position="252"/>
    </location>
    <ligand>
        <name>K(+)</name>
        <dbReference type="ChEBI" id="CHEBI:29103"/>
    </ligand>
</feature>
<feature type="binding site" evidence="12">
    <location>
        <position position="185"/>
    </location>
    <ligand>
        <name>ATP</name>
        <dbReference type="ChEBI" id="CHEBI:30616"/>
    </ligand>
</feature>
<feature type="binding site" evidence="12">
    <location>
        <position position="291"/>
    </location>
    <ligand>
        <name>K(+)</name>
        <dbReference type="ChEBI" id="CHEBI:29103"/>
    </ligand>
</feature>
<feature type="binding site" evidence="12">
    <location>
        <position position="295"/>
    </location>
    <ligand>
        <name>K(+)</name>
        <dbReference type="ChEBI" id="CHEBI:29103"/>
    </ligand>
</feature>
<comment type="similarity">
    <text evidence="12">Belongs to the carbohydrate kinase PfkB family. Ribokinase subfamily.</text>
</comment>
<dbReference type="HAMAP" id="MF_01987">
    <property type="entry name" value="Ribokinase"/>
    <property type="match status" value="1"/>
</dbReference>
<evidence type="ECO:0000256" key="1">
    <source>
        <dbReference type="ARBA" id="ARBA00005380"/>
    </source>
</evidence>
<comment type="catalytic activity">
    <reaction evidence="12">
        <text>D-ribose + ATP = D-ribose 5-phosphate + ADP + H(+)</text>
        <dbReference type="Rhea" id="RHEA:13697"/>
        <dbReference type="ChEBI" id="CHEBI:15378"/>
        <dbReference type="ChEBI" id="CHEBI:30616"/>
        <dbReference type="ChEBI" id="CHEBI:47013"/>
        <dbReference type="ChEBI" id="CHEBI:78346"/>
        <dbReference type="ChEBI" id="CHEBI:456216"/>
        <dbReference type="EC" id="2.7.1.15"/>
    </reaction>
</comment>
<evidence type="ECO:0000256" key="4">
    <source>
        <dbReference type="ARBA" id="ARBA00022679"/>
    </source>
</evidence>
<dbReference type="Proteomes" id="UP000063429">
    <property type="component" value="Chromosome"/>
</dbReference>
<dbReference type="EC" id="2.7.1.15" evidence="2 12"/>
<keyword evidence="10 12" id="KW-0630">Potassium</keyword>
<feature type="binding site" evidence="12">
    <location>
        <position position="250"/>
    </location>
    <ligand>
        <name>K(+)</name>
        <dbReference type="ChEBI" id="CHEBI:29103"/>
    </ligand>
</feature>
<evidence type="ECO:0000259" key="13">
    <source>
        <dbReference type="Pfam" id="PF00294"/>
    </source>
</evidence>
<dbReference type="PANTHER" id="PTHR10584">
    <property type="entry name" value="SUGAR KINASE"/>
    <property type="match status" value="1"/>
</dbReference>
<keyword evidence="15" id="KW-1185">Reference proteome</keyword>
<accession>A0ABM5V4I0</accession>
<dbReference type="PRINTS" id="PR00990">
    <property type="entry name" value="RIBOKINASE"/>
</dbReference>
<comment type="caution">
    <text evidence="12">Lacks conserved residue(s) required for the propagation of feature annotation.</text>
</comment>
<evidence type="ECO:0000256" key="9">
    <source>
        <dbReference type="ARBA" id="ARBA00022842"/>
    </source>
</evidence>
<keyword evidence="12" id="KW-0963">Cytoplasm</keyword>
<dbReference type="InterPro" id="IPR011877">
    <property type="entry name" value="Ribokinase"/>
</dbReference>
<evidence type="ECO:0000256" key="2">
    <source>
        <dbReference type="ARBA" id="ARBA00012035"/>
    </source>
</evidence>
<evidence type="ECO:0000256" key="10">
    <source>
        <dbReference type="ARBA" id="ARBA00022958"/>
    </source>
</evidence>
<keyword evidence="5 12" id="KW-0479">Metal-binding</keyword>
<keyword evidence="9 12" id="KW-0460">Magnesium</keyword>
<feature type="binding site" evidence="12">
    <location>
        <begin position="9"/>
        <end position="11"/>
    </location>
    <ligand>
        <name>substrate</name>
    </ligand>
</feature>
<feature type="binding site" evidence="12">
    <location>
        <position position="289"/>
    </location>
    <ligand>
        <name>K(+)</name>
        <dbReference type="ChEBI" id="CHEBI:29103"/>
    </ligand>
</feature>
<dbReference type="InterPro" id="IPR029056">
    <property type="entry name" value="Ribokinase-like"/>
</dbReference>
<evidence type="ECO:0000256" key="12">
    <source>
        <dbReference type="HAMAP-Rule" id="MF_01987"/>
    </source>
</evidence>
<dbReference type="EMBL" id="CP011409">
    <property type="protein sequence ID" value="AKZ64365.1"/>
    <property type="molecule type" value="Genomic_DNA"/>
</dbReference>
<dbReference type="PANTHER" id="PTHR10584:SF166">
    <property type="entry name" value="RIBOKINASE"/>
    <property type="match status" value="1"/>
</dbReference>
<evidence type="ECO:0000256" key="8">
    <source>
        <dbReference type="ARBA" id="ARBA00022840"/>
    </source>
</evidence>
<feature type="binding site" evidence="12">
    <location>
        <position position="256"/>
    </location>
    <ligand>
        <name>substrate</name>
    </ligand>
</feature>
<gene>
    <name evidence="12" type="primary">rbsK</name>
    <name evidence="14" type="ORF">F506_18385</name>
</gene>
<feature type="active site" description="Proton acceptor" evidence="12">
    <location>
        <position position="256"/>
    </location>
</feature>
<dbReference type="NCBIfam" id="TIGR02152">
    <property type="entry name" value="D_ribokin_bact"/>
    <property type="match status" value="1"/>
</dbReference>
<dbReference type="InterPro" id="IPR002139">
    <property type="entry name" value="Ribo/fructo_kinase"/>
</dbReference>
<keyword evidence="11 12" id="KW-0119">Carbohydrate metabolism</keyword>
<comment type="cofactor">
    <cofactor evidence="12">
        <name>Mg(2+)</name>
        <dbReference type="ChEBI" id="CHEBI:18420"/>
    </cofactor>
    <text evidence="12">Requires a divalent cation, most likely magnesium in vivo, as an electrophilic catalyst to aid phosphoryl group transfer. It is the chelate of the metal and the nucleotide that is the actual substrate.</text>
</comment>
<sequence>MIVIIGSINMDLVLRVPRMPLPGETITGGQFRTIPGGKGANQAVACARLSADDVKVAMVACLGDDAFGAELRAALRKDGIDDSHVTTIAGTASGIASILVDDNGQNSIVLASGANAELSPAHIDAARGLIEQARIVVLQLESPLPTVIHAIRLAHALGKTVVLNPAPAQALPTELLGQIDYLVPNEIEAAMLAGMPASGIDNDEQIAAVISKLRAAGSTNVLVTLGDKGVYAALESGSEHVDAQAVKAVDTTAAGDTFIGGFVAALAEGRSEAEAIALGQRAAAISVARVGAQTSIPSRREVAD</sequence>
<evidence type="ECO:0000256" key="11">
    <source>
        <dbReference type="ARBA" id="ARBA00023277"/>
    </source>
</evidence>
<comment type="similarity">
    <text evidence="1">Belongs to the carbohydrate kinase pfkB family.</text>
</comment>
<dbReference type="Pfam" id="PF00294">
    <property type="entry name" value="PfkB"/>
    <property type="match status" value="1"/>
</dbReference>
<dbReference type="InterPro" id="IPR002173">
    <property type="entry name" value="Carboh/pur_kinase_PfkB_CS"/>
</dbReference>
<evidence type="ECO:0000256" key="5">
    <source>
        <dbReference type="ARBA" id="ARBA00022723"/>
    </source>
</evidence>
<reference evidence="15" key="1">
    <citation type="journal article" date="2015" name="Genome Announc.">
        <title>Complete Genome Sequence of Herbaspirillum hiltneri N3 (DSM 17495), Isolated from Surface-Sterilized Wheat Roots.</title>
        <authorList>
            <person name="Guizelini D."/>
            <person name="Saizaki P.M."/>
            <person name="Coimbra N.A."/>
            <person name="Weiss V.A."/>
            <person name="Faoro H."/>
            <person name="Sfeir M.Z."/>
            <person name="Baura V.A."/>
            <person name="Monteiro R.A."/>
            <person name="Chubatsu L.S."/>
            <person name="Souza E.M."/>
            <person name="Cruz L.M."/>
            <person name="Pedrosa F.O."/>
            <person name="Raittz R.T."/>
            <person name="Marchaukoski J.N."/>
            <person name="Steffens M.B."/>
        </authorList>
    </citation>
    <scope>NUCLEOTIDE SEQUENCE [LARGE SCALE GENOMIC DNA]</scope>
    <source>
        <strain evidence="15">N3</strain>
    </source>
</reference>
<keyword evidence="8 12" id="KW-0067">ATP-binding</keyword>
<comment type="subcellular location">
    <subcellularLocation>
        <location evidence="12">Cytoplasm</location>
    </subcellularLocation>
</comment>
<dbReference type="CDD" id="cd01174">
    <property type="entry name" value="ribokinase"/>
    <property type="match status" value="1"/>
</dbReference>
<protein>
    <recommendedName>
        <fullName evidence="3 12">Ribokinase</fullName>
        <shortName evidence="12">RK</shortName>
        <ecNumber evidence="2 12">2.7.1.15</ecNumber>
    </recommendedName>
</protein>
<comment type="function">
    <text evidence="12">Catalyzes the phosphorylation of ribose at O-5 in a reaction requiring ATP and magnesium. The resulting D-ribose-5-phosphate can then be used either for sythesis of nucleotides, histidine, and tryptophan, or as a component of the pentose phosphate pathway.</text>
</comment>
<feature type="domain" description="Carbohydrate kinase PfkB" evidence="13">
    <location>
        <begin position="2"/>
        <end position="298"/>
    </location>
</feature>
<keyword evidence="7 12" id="KW-0418">Kinase</keyword>
<dbReference type="InterPro" id="IPR011611">
    <property type="entry name" value="PfkB_dom"/>
</dbReference>
<feature type="binding site" evidence="12">
    <location>
        <position position="141"/>
    </location>
    <ligand>
        <name>substrate</name>
    </ligand>
</feature>
<feature type="binding site" evidence="12">
    <location>
        <begin position="224"/>
        <end position="229"/>
    </location>
    <ligand>
        <name>ATP</name>
        <dbReference type="ChEBI" id="CHEBI:30616"/>
    </ligand>
</feature>
<dbReference type="Gene3D" id="3.40.1190.20">
    <property type="match status" value="1"/>
</dbReference>
<dbReference type="RefSeq" id="WP_053199824.1">
    <property type="nucleotide sequence ID" value="NZ_CP011409.1"/>
</dbReference>
<evidence type="ECO:0000313" key="15">
    <source>
        <dbReference type="Proteomes" id="UP000063429"/>
    </source>
</evidence>
<keyword evidence="6 12" id="KW-0547">Nucleotide-binding</keyword>
<comment type="activity regulation">
    <text evidence="12">Activated by a monovalent cation that binds near, but not in, the active site. The most likely occupant of the site in vivo is potassium. Ion binding induces a conformational change that may alter substrate affinity.</text>
</comment>
<evidence type="ECO:0000256" key="7">
    <source>
        <dbReference type="ARBA" id="ARBA00022777"/>
    </source>
</evidence>
<evidence type="ECO:0000256" key="6">
    <source>
        <dbReference type="ARBA" id="ARBA00022741"/>
    </source>
</evidence>
<comment type="pathway">
    <text evidence="12">Carbohydrate metabolism; D-ribose degradation; D-ribose 5-phosphate from beta-D-ribopyranose: step 2/2.</text>
</comment>
<feature type="binding site" evidence="12">
    <location>
        <begin position="255"/>
        <end position="256"/>
    </location>
    <ligand>
        <name>ATP</name>
        <dbReference type="ChEBI" id="CHEBI:30616"/>
    </ligand>
</feature>
<name>A0ABM5V4I0_9BURK</name>
<proteinExistence type="inferred from homology"/>
<keyword evidence="4 12" id="KW-0808">Transferase</keyword>
<evidence type="ECO:0000256" key="3">
    <source>
        <dbReference type="ARBA" id="ARBA00016943"/>
    </source>
</evidence>
<dbReference type="SUPFAM" id="SSF53613">
    <property type="entry name" value="Ribokinase-like"/>
    <property type="match status" value="1"/>
</dbReference>
<feature type="binding site" evidence="12">
    <location>
        <begin position="37"/>
        <end position="41"/>
    </location>
    <ligand>
        <name>substrate</name>
    </ligand>
</feature>
<dbReference type="PROSITE" id="PS00584">
    <property type="entry name" value="PFKB_KINASES_2"/>
    <property type="match status" value="1"/>
</dbReference>